<evidence type="ECO:0000256" key="5">
    <source>
        <dbReference type="SAM" id="MobiDB-lite"/>
    </source>
</evidence>
<reference evidence="9" key="1">
    <citation type="submission" date="2025-08" db="UniProtKB">
        <authorList>
            <consortium name="RefSeq"/>
        </authorList>
    </citation>
    <scope>IDENTIFICATION</scope>
</reference>
<keyword evidence="3 6" id="KW-1133">Transmembrane helix</keyword>
<protein>
    <submittedName>
        <fullName evidence="9">Uncharacterized protein LOC101853782</fullName>
    </submittedName>
</protein>
<dbReference type="SUPFAM" id="SSF81321">
    <property type="entry name" value="Family A G protein-coupled receptor-like"/>
    <property type="match status" value="1"/>
</dbReference>
<evidence type="ECO:0000313" key="9">
    <source>
        <dbReference type="RefSeq" id="XP_005096682.1"/>
    </source>
</evidence>
<dbReference type="PANTHER" id="PTHR46641">
    <property type="entry name" value="FMRFAMIDE RECEPTOR-RELATED"/>
    <property type="match status" value="1"/>
</dbReference>
<keyword evidence="2 6" id="KW-0812">Transmembrane</keyword>
<evidence type="ECO:0000256" key="4">
    <source>
        <dbReference type="ARBA" id="ARBA00023136"/>
    </source>
</evidence>
<feature type="domain" description="G-protein coupled receptors family 1 profile" evidence="7">
    <location>
        <begin position="55"/>
        <end position="329"/>
    </location>
</feature>
<keyword evidence="4 6" id="KW-0472">Membrane</keyword>
<dbReference type="Gene3D" id="1.20.1070.10">
    <property type="entry name" value="Rhodopsin 7-helix transmembrane proteins"/>
    <property type="match status" value="1"/>
</dbReference>
<evidence type="ECO:0000256" key="2">
    <source>
        <dbReference type="ARBA" id="ARBA00022692"/>
    </source>
</evidence>
<comment type="subcellular location">
    <subcellularLocation>
        <location evidence="1">Membrane</location>
    </subcellularLocation>
</comment>
<dbReference type="Pfam" id="PF10324">
    <property type="entry name" value="7TM_GPCR_Srw"/>
    <property type="match status" value="1"/>
</dbReference>
<evidence type="ECO:0000256" key="6">
    <source>
        <dbReference type="SAM" id="Phobius"/>
    </source>
</evidence>
<evidence type="ECO:0000256" key="3">
    <source>
        <dbReference type="ARBA" id="ARBA00022989"/>
    </source>
</evidence>
<feature type="transmembrane region" description="Helical" evidence="6">
    <location>
        <begin position="117"/>
        <end position="137"/>
    </location>
</feature>
<sequence length="357" mass="40569">MTMSTTTASFPQLTSMTSSPDREMSGMVSQDVSDWIRTVVGVWLCSLLSALGITTNALVIAVFAKQGFKDSMAISMTAIAVWDFLKCVCCLIGRLYWVMGLTDPPLGQMWADVTAILLTYLHSFMGFVSCALAAYVSTERCLCVSMPFKVKDIFTRKLTIIMMVVISTIVLGSFMVVFALWEVRVNFDPVRNTSTTTLVFSDFRRQHGVSVLLYYNIVSIFWPLLSFVVIVVSAVIITHHLQKSSEFRGKNVNSQESQMSARDLQVIKMLIVIIVVYIVNLFPRIVQYFARFVEPEFYLGMRYHNLFIVVINVVFIFDFVNASTNLFIFVTMSSNFRSTFVDMFGDWWVIQNKKDKC</sequence>
<accession>A0ABM0JLT1</accession>
<dbReference type="InterPro" id="IPR000276">
    <property type="entry name" value="GPCR_Rhodpsn"/>
</dbReference>
<feature type="transmembrane region" description="Helical" evidence="6">
    <location>
        <begin position="76"/>
        <end position="97"/>
    </location>
</feature>
<dbReference type="GeneID" id="101853782"/>
<proteinExistence type="predicted"/>
<evidence type="ECO:0000259" key="7">
    <source>
        <dbReference type="PROSITE" id="PS50262"/>
    </source>
</evidence>
<dbReference type="PROSITE" id="PS50262">
    <property type="entry name" value="G_PROTEIN_RECEP_F1_2"/>
    <property type="match status" value="1"/>
</dbReference>
<dbReference type="InterPro" id="IPR017452">
    <property type="entry name" value="GPCR_Rhodpsn_7TM"/>
</dbReference>
<gene>
    <name evidence="9" type="primary">LOC101853782</name>
</gene>
<dbReference type="InterPro" id="IPR019427">
    <property type="entry name" value="7TM_GPCR_serpentine_rcpt_Srw"/>
</dbReference>
<evidence type="ECO:0000256" key="1">
    <source>
        <dbReference type="ARBA" id="ARBA00004370"/>
    </source>
</evidence>
<dbReference type="RefSeq" id="XP_005096682.1">
    <property type="nucleotide sequence ID" value="XM_005096625.1"/>
</dbReference>
<feature type="transmembrane region" description="Helical" evidence="6">
    <location>
        <begin position="306"/>
        <end position="330"/>
    </location>
</feature>
<dbReference type="InterPro" id="IPR052954">
    <property type="entry name" value="GPCR-Ligand_Int"/>
</dbReference>
<feature type="transmembrane region" description="Helical" evidence="6">
    <location>
        <begin position="40"/>
        <end position="64"/>
    </location>
</feature>
<feature type="region of interest" description="Disordered" evidence="5">
    <location>
        <begin position="1"/>
        <end position="25"/>
    </location>
</feature>
<dbReference type="PROSITE" id="PS00237">
    <property type="entry name" value="G_PROTEIN_RECEP_F1_1"/>
    <property type="match status" value="1"/>
</dbReference>
<feature type="transmembrane region" description="Helical" evidence="6">
    <location>
        <begin position="266"/>
        <end position="286"/>
    </location>
</feature>
<evidence type="ECO:0000313" key="8">
    <source>
        <dbReference type="Proteomes" id="UP000694888"/>
    </source>
</evidence>
<dbReference type="Proteomes" id="UP000694888">
    <property type="component" value="Unplaced"/>
</dbReference>
<keyword evidence="8" id="KW-1185">Reference proteome</keyword>
<dbReference type="PANTHER" id="PTHR46641:SF18">
    <property type="entry name" value="G-PROTEIN COUPLED RECEPTORS FAMILY 1 PROFILE DOMAIN-CONTAINING PROTEIN"/>
    <property type="match status" value="1"/>
</dbReference>
<organism evidence="8 9">
    <name type="scientific">Aplysia californica</name>
    <name type="common">California sea hare</name>
    <dbReference type="NCBI Taxonomy" id="6500"/>
    <lineage>
        <taxon>Eukaryota</taxon>
        <taxon>Metazoa</taxon>
        <taxon>Spiralia</taxon>
        <taxon>Lophotrochozoa</taxon>
        <taxon>Mollusca</taxon>
        <taxon>Gastropoda</taxon>
        <taxon>Heterobranchia</taxon>
        <taxon>Euthyneura</taxon>
        <taxon>Tectipleura</taxon>
        <taxon>Aplysiida</taxon>
        <taxon>Aplysioidea</taxon>
        <taxon>Aplysiidae</taxon>
        <taxon>Aplysia</taxon>
    </lineage>
</organism>
<feature type="compositionally biased region" description="Polar residues" evidence="5">
    <location>
        <begin position="1"/>
        <end position="19"/>
    </location>
</feature>
<feature type="transmembrane region" description="Helical" evidence="6">
    <location>
        <begin position="213"/>
        <end position="238"/>
    </location>
</feature>
<name>A0ABM0JLT1_APLCA</name>
<feature type="transmembrane region" description="Helical" evidence="6">
    <location>
        <begin position="158"/>
        <end position="181"/>
    </location>
</feature>